<dbReference type="FunFam" id="3.40.50.1820:FF:000205">
    <property type="entry name" value="Non-haem bromoperoxidase BPO-A2"/>
    <property type="match status" value="1"/>
</dbReference>
<dbReference type="InterPro" id="IPR050471">
    <property type="entry name" value="AB_hydrolase"/>
</dbReference>
<dbReference type="InterPro" id="IPR000073">
    <property type="entry name" value="AB_hydrolase_1"/>
</dbReference>
<dbReference type="InterPro" id="IPR029058">
    <property type="entry name" value="AB_hydrolase_fold"/>
</dbReference>
<keyword evidence="4" id="KW-1185">Reference proteome</keyword>
<dbReference type="GO" id="GO:0016787">
    <property type="term" value="F:hydrolase activity"/>
    <property type="evidence" value="ECO:0007669"/>
    <property type="project" value="UniProtKB-KW"/>
</dbReference>
<keyword evidence="3" id="KW-0378">Hydrolase</keyword>
<evidence type="ECO:0000256" key="1">
    <source>
        <dbReference type="ARBA" id="ARBA00038128"/>
    </source>
</evidence>
<evidence type="ECO:0000313" key="4">
    <source>
        <dbReference type="Proteomes" id="UP000218785"/>
    </source>
</evidence>
<dbReference type="AlphaFoldDB" id="A0A1Z4N0D6"/>
<name>A0A1Z4N0D6_9CYAN</name>
<dbReference type="PANTHER" id="PTHR43433:SF3">
    <property type="entry name" value="NON-HEME CHLOROPEROXIDASE"/>
    <property type="match status" value="1"/>
</dbReference>
<sequence length="274" mass="29813">MSTITTQDGTQIYYKDWGAGQPVVFSHGWPLSSDSWEAQMLFVANHGYRAIAHDRRGHGRSSQPWNGNEMDTYADDLATLIETLDLNGVTLIGFSTGGGEVARYIGRHGTARVSKAALISAVPPLMLKTANNPDGQPIEVFDGLRAASLADRSQLYKDLASGPFFGFNRPGAKVSQGMSDWFWLQGMQGGHKNTFDCIKAFSETDFTEDLKKFDVPTLIVHGDDDQIVPINAAGIASAKIVKNATLKIYPGAPHGLTNTHQDQLNADLLSFLKD</sequence>
<protein>
    <submittedName>
        <fullName evidence="3">Alpha/beta hydrolase fold protein</fullName>
    </submittedName>
</protein>
<gene>
    <name evidence="3" type="ORF">NIES37_31660</name>
</gene>
<proteinExistence type="inferred from homology"/>
<organism evidence="3 4">
    <name type="scientific">Tolypothrix tenuis PCC 7101</name>
    <dbReference type="NCBI Taxonomy" id="231146"/>
    <lineage>
        <taxon>Bacteria</taxon>
        <taxon>Bacillati</taxon>
        <taxon>Cyanobacteriota</taxon>
        <taxon>Cyanophyceae</taxon>
        <taxon>Nostocales</taxon>
        <taxon>Tolypothrichaceae</taxon>
        <taxon>Tolypothrix</taxon>
    </lineage>
</organism>
<dbReference type="PRINTS" id="PR00412">
    <property type="entry name" value="EPOXHYDRLASE"/>
</dbReference>
<reference evidence="3 4" key="1">
    <citation type="submission" date="2017-06" db="EMBL/GenBank/DDBJ databases">
        <title>Genome sequencing of cyanobaciteial culture collection at National Institute for Environmental Studies (NIES).</title>
        <authorList>
            <person name="Hirose Y."/>
            <person name="Shimura Y."/>
            <person name="Fujisawa T."/>
            <person name="Nakamura Y."/>
            <person name="Kawachi M."/>
        </authorList>
    </citation>
    <scope>NUCLEOTIDE SEQUENCE [LARGE SCALE GENOMIC DNA]</scope>
    <source>
        <strain evidence="3 4">NIES-37</strain>
    </source>
</reference>
<dbReference type="EMBL" id="AP018248">
    <property type="protein sequence ID" value="BAY99187.1"/>
    <property type="molecule type" value="Genomic_DNA"/>
</dbReference>
<dbReference type="SUPFAM" id="SSF53474">
    <property type="entry name" value="alpha/beta-Hydrolases"/>
    <property type="match status" value="1"/>
</dbReference>
<feature type="domain" description="AB hydrolase-1" evidence="2">
    <location>
        <begin position="22"/>
        <end position="254"/>
    </location>
</feature>
<dbReference type="InterPro" id="IPR000639">
    <property type="entry name" value="Epox_hydrolase-like"/>
</dbReference>
<accession>A0A1Z4N0D6</accession>
<evidence type="ECO:0000313" key="3">
    <source>
        <dbReference type="EMBL" id="BAY99187.1"/>
    </source>
</evidence>
<dbReference type="PRINTS" id="PR00111">
    <property type="entry name" value="ABHYDROLASE"/>
</dbReference>
<dbReference type="Gene3D" id="3.40.50.1820">
    <property type="entry name" value="alpha/beta hydrolase"/>
    <property type="match status" value="1"/>
</dbReference>
<dbReference type="Pfam" id="PF00561">
    <property type="entry name" value="Abhydrolase_1"/>
    <property type="match status" value="1"/>
</dbReference>
<comment type="similarity">
    <text evidence="1">Belongs to the AB hydrolase superfamily. Bacterial non-heme haloperoxidase / perhydrolase family.</text>
</comment>
<dbReference type="KEGG" id="ttq:NIES37_31660"/>
<dbReference type="Proteomes" id="UP000218785">
    <property type="component" value="Chromosome"/>
</dbReference>
<evidence type="ECO:0000259" key="2">
    <source>
        <dbReference type="Pfam" id="PF00561"/>
    </source>
</evidence>
<dbReference type="RefSeq" id="WP_096577140.1">
    <property type="nucleotide sequence ID" value="NZ_CAWNJS010000001.1"/>
</dbReference>
<dbReference type="PANTHER" id="PTHR43433">
    <property type="entry name" value="HYDROLASE, ALPHA/BETA FOLD FAMILY PROTEIN"/>
    <property type="match status" value="1"/>
</dbReference>